<reference evidence="1" key="1">
    <citation type="submission" date="2025-08" db="UniProtKB">
        <authorList>
            <consortium name="RefSeq"/>
        </authorList>
    </citation>
    <scope>IDENTIFICATION</scope>
    <source>
        <tissue evidence="1">Whole insect</tissue>
    </source>
</reference>
<dbReference type="RefSeq" id="XP_028153962.1">
    <property type="nucleotide sequence ID" value="XM_028298161.1"/>
</dbReference>
<sequence length="112" mass="13040">MEFEIEENFVEHDQRSIHSRLSTSTEFVDFKNELVEDKSAMELQLKIEEEFVDHKEMKNEPEEEDGSAIEVKVEPKEEFAGDVEGCIEPHLITSLDLKNLNNEQCEDNLGKR</sequence>
<accession>A0A6P7H5Y8</accession>
<gene>
    <name evidence="1" type="primary">LOC114347461</name>
</gene>
<name>A0A6P7H5Y8_DIAVI</name>
<evidence type="ECO:0000313" key="1">
    <source>
        <dbReference type="RefSeq" id="XP_028153962.1"/>
    </source>
</evidence>
<organism evidence="1">
    <name type="scientific">Diabrotica virgifera virgifera</name>
    <name type="common">western corn rootworm</name>
    <dbReference type="NCBI Taxonomy" id="50390"/>
    <lineage>
        <taxon>Eukaryota</taxon>
        <taxon>Metazoa</taxon>
        <taxon>Ecdysozoa</taxon>
        <taxon>Arthropoda</taxon>
        <taxon>Hexapoda</taxon>
        <taxon>Insecta</taxon>
        <taxon>Pterygota</taxon>
        <taxon>Neoptera</taxon>
        <taxon>Endopterygota</taxon>
        <taxon>Coleoptera</taxon>
        <taxon>Polyphaga</taxon>
        <taxon>Cucujiformia</taxon>
        <taxon>Chrysomeloidea</taxon>
        <taxon>Chrysomelidae</taxon>
        <taxon>Galerucinae</taxon>
        <taxon>Diabroticina</taxon>
        <taxon>Diabroticites</taxon>
        <taxon>Diabrotica</taxon>
    </lineage>
</organism>
<dbReference type="InParanoid" id="A0A6P7H5Y8"/>
<feature type="non-terminal residue" evidence="1">
    <location>
        <position position="112"/>
    </location>
</feature>
<dbReference type="AlphaFoldDB" id="A0A6P7H5Y8"/>
<protein>
    <submittedName>
        <fullName evidence="1">Uncharacterized protein LOC114347461</fullName>
    </submittedName>
</protein>
<proteinExistence type="predicted"/>